<evidence type="ECO:0000256" key="1">
    <source>
        <dbReference type="SAM" id="SignalP"/>
    </source>
</evidence>
<reference evidence="3" key="1">
    <citation type="submission" date="2023-06" db="EMBL/GenBank/DDBJ databases">
        <authorList>
            <person name="Zeman M."/>
            <person name="Kubasova T."/>
            <person name="Jahodarova E."/>
            <person name="Nykrynova M."/>
            <person name="Rychlik I."/>
        </authorList>
    </citation>
    <scope>NUCLEOTIDE SEQUENCE</scope>
    <source>
        <strain evidence="3">ET15</strain>
        <strain evidence="2">ET37</strain>
    </source>
</reference>
<keyword evidence="4" id="KW-1185">Reference proteome</keyword>
<dbReference type="Proteomes" id="UP001168478">
    <property type="component" value="Unassembled WGS sequence"/>
</dbReference>
<comment type="caution">
    <text evidence="3">The sequence shown here is derived from an EMBL/GenBank/DDBJ whole genome shotgun (WGS) entry which is preliminary data.</text>
</comment>
<dbReference type="EMBL" id="JAUEIE010000008">
    <property type="protein sequence ID" value="MDN0023049.1"/>
    <property type="molecule type" value="Genomic_DNA"/>
</dbReference>
<sequence length="486" mass="52987">MKKTLLFLTAFSFGMLQSFAQQEGQIRVKSGFTADVVAEGIPVENYLVQGIDNGSVGLFSKKVSLVNNGLPSEMPMKAFESGNLYNIDYTKNNALRLVGPNDAEGTNYPTSGELKLATPVKTDKLWLLCICGNGPTELYVEVSYKDGEFTYGNITIEDWWNESTNPEDHKGKDEAFWGFDRIDRKTESPQGVTSVRILEKAIATNPDKEIQSVYIEKTNVSNGYPTILGLSAGQQPVEVAEGFNADVVAEARPISEHSSASLDRNAWVLYSKELGNVDITTEFGLPDDGNIVTKSNRTYKVDYKSLNATRLTADDTETADTDESTATLVLEDKPTVSDNGSIYYLATAGNGPATIDVTYNYSDGSSSTSYIEIPDWCNNQSLAAVQTGRYYGGVDDRDYVGLYEVEDYPQSNKQIESITFNNYAGNASKGIIMGIYLTDGTITTGIKDITVGKDAKDGKTFNIGGQVVDGSYKGIVIKNGKKHIAK</sequence>
<dbReference type="EMBL" id="JAUEIF010000004">
    <property type="protein sequence ID" value="MDN0025123.1"/>
    <property type="molecule type" value="Genomic_DNA"/>
</dbReference>
<feature type="chain" id="PRO_5043488062" evidence="1">
    <location>
        <begin position="21"/>
        <end position="486"/>
    </location>
</feature>
<protein>
    <submittedName>
        <fullName evidence="3">Uncharacterized protein</fullName>
    </submittedName>
</protein>
<evidence type="ECO:0000313" key="3">
    <source>
        <dbReference type="EMBL" id="MDN0025123.1"/>
    </source>
</evidence>
<evidence type="ECO:0000313" key="5">
    <source>
        <dbReference type="Proteomes" id="UP001168478"/>
    </source>
</evidence>
<dbReference type="RefSeq" id="WP_289825558.1">
    <property type="nucleotide sequence ID" value="NZ_JAUEIE010000008.1"/>
</dbReference>
<dbReference type="Proteomes" id="UP001167831">
    <property type="component" value="Unassembled WGS sequence"/>
</dbReference>
<accession>A0AAW7JLD9</accession>
<gene>
    <name evidence="2" type="ORF">QVN81_08475</name>
    <name evidence="3" type="ORF">QVN84_06260</name>
</gene>
<evidence type="ECO:0000313" key="2">
    <source>
        <dbReference type="EMBL" id="MDN0023049.1"/>
    </source>
</evidence>
<proteinExistence type="predicted"/>
<dbReference type="AlphaFoldDB" id="A0AAW7JLD9"/>
<name>A0AAW7JLD9_9BACT</name>
<organism evidence="3 5">
    <name type="scientific">Leyella lascolaii</name>
    <dbReference type="NCBI Taxonomy" id="1776379"/>
    <lineage>
        <taxon>Bacteria</taxon>
        <taxon>Pseudomonadati</taxon>
        <taxon>Bacteroidota</taxon>
        <taxon>Bacteroidia</taxon>
        <taxon>Bacteroidales</taxon>
        <taxon>Prevotellaceae</taxon>
        <taxon>Leyella</taxon>
    </lineage>
</organism>
<keyword evidence="1" id="KW-0732">Signal</keyword>
<evidence type="ECO:0000313" key="4">
    <source>
        <dbReference type="Proteomes" id="UP001167831"/>
    </source>
</evidence>
<reference evidence="3" key="2">
    <citation type="submission" date="2023-08" db="EMBL/GenBank/DDBJ databases">
        <title>Identification and characterization of horizontal gene transfer across gut microbiota members of farm animals based on homology search.</title>
        <authorList>
            <person name="Schwarzerova J."/>
            <person name="Nykrynova M."/>
            <person name="Jureckova K."/>
            <person name="Cejkova D."/>
            <person name="Rychlik I."/>
        </authorList>
    </citation>
    <scope>NUCLEOTIDE SEQUENCE</scope>
    <source>
        <strain evidence="3">ET15</strain>
        <strain evidence="2">ET37</strain>
    </source>
</reference>
<feature type="signal peptide" evidence="1">
    <location>
        <begin position="1"/>
        <end position="20"/>
    </location>
</feature>